<evidence type="ECO:0000256" key="1">
    <source>
        <dbReference type="ARBA" id="ARBA00001917"/>
    </source>
</evidence>
<keyword evidence="3 9" id="KW-0963">Cytoplasm</keyword>
<accession>A0A9P6DUC4</accession>
<comment type="caution">
    <text evidence="12">The sequence shown here is derived from an EMBL/GenBank/DDBJ whole genome shotgun (WGS) entry which is preliminary data.</text>
</comment>
<evidence type="ECO:0000256" key="8">
    <source>
        <dbReference type="ARBA" id="ARBA00023002"/>
    </source>
</evidence>
<dbReference type="InterPro" id="IPR028879">
    <property type="entry name" value="NDOR1"/>
</dbReference>
<comment type="caution">
    <text evidence="9">Lacks conserved residue(s) required for the propagation of feature annotation.</text>
</comment>
<dbReference type="Gene3D" id="2.40.30.10">
    <property type="entry name" value="Translation factors"/>
    <property type="match status" value="1"/>
</dbReference>
<dbReference type="PANTHER" id="PTHR19384">
    <property type="entry name" value="NITRIC OXIDE SYNTHASE-RELATED"/>
    <property type="match status" value="1"/>
</dbReference>
<comment type="catalytic activity">
    <reaction evidence="9">
        <text>2 oxidized [2Fe-2S]-[protein] + NADPH = 2 reduced [2Fe-2S]-[protein] + NADP(+) + H(+)</text>
        <dbReference type="Rhea" id="RHEA:67716"/>
        <dbReference type="Rhea" id="RHEA-COMP:17327"/>
        <dbReference type="Rhea" id="RHEA-COMP:17328"/>
        <dbReference type="ChEBI" id="CHEBI:15378"/>
        <dbReference type="ChEBI" id="CHEBI:33737"/>
        <dbReference type="ChEBI" id="CHEBI:33738"/>
        <dbReference type="ChEBI" id="CHEBI:57783"/>
        <dbReference type="ChEBI" id="CHEBI:58349"/>
    </reaction>
</comment>
<evidence type="ECO:0000313" key="13">
    <source>
        <dbReference type="Proteomes" id="UP000886523"/>
    </source>
</evidence>
<dbReference type="GO" id="GO:0050661">
    <property type="term" value="F:NADP binding"/>
    <property type="evidence" value="ECO:0007669"/>
    <property type="project" value="UniProtKB-UniRule"/>
</dbReference>
<feature type="binding site" evidence="9">
    <location>
        <position position="429"/>
    </location>
    <ligand>
        <name>NADP(+)</name>
        <dbReference type="ChEBI" id="CHEBI:58349"/>
    </ligand>
</feature>
<feature type="binding site" evidence="9">
    <location>
        <begin position="388"/>
        <end position="391"/>
    </location>
    <ligand>
        <name>FAD</name>
        <dbReference type="ChEBI" id="CHEBI:57692"/>
    </ligand>
</feature>
<dbReference type="Gene3D" id="1.20.990.10">
    <property type="entry name" value="NADPH-cytochrome p450 Reductase, Chain A, domain 3"/>
    <property type="match status" value="1"/>
</dbReference>
<dbReference type="PROSITE" id="PS51384">
    <property type="entry name" value="FAD_FR"/>
    <property type="match status" value="1"/>
</dbReference>
<proteinExistence type="inferred from homology"/>
<dbReference type="PRINTS" id="PR00369">
    <property type="entry name" value="FLAVODOXIN"/>
</dbReference>
<dbReference type="EMBL" id="MU128999">
    <property type="protein sequence ID" value="KAF9511508.1"/>
    <property type="molecule type" value="Genomic_DNA"/>
</dbReference>
<feature type="binding site" evidence="9">
    <location>
        <position position="323"/>
    </location>
    <ligand>
        <name>FAD</name>
        <dbReference type="ChEBI" id="CHEBI:57692"/>
    </ligand>
</feature>
<dbReference type="PRINTS" id="PR00371">
    <property type="entry name" value="FPNCR"/>
</dbReference>
<comment type="cofactor">
    <cofactor evidence="1 9">
        <name>FMN</name>
        <dbReference type="ChEBI" id="CHEBI:58210"/>
    </cofactor>
</comment>
<dbReference type="OrthoDB" id="1856718at2759"/>
<evidence type="ECO:0000256" key="6">
    <source>
        <dbReference type="ARBA" id="ARBA00022827"/>
    </source>
</evidence>
<dbReference type="Gene3D" id="3.40.50.360">
    <property type="match status" value="1"/>
</dbReference>
<dbReference type="InterPro" id="IPR029039">
    <property type="entry name" value="Flavoprotein-like_sf"/>
</dbReference>
<dbReference type="InterPro" id="IPR001433">
    <property type="entry name" value="OxRdtase_FAD/NAD-bd"/>
</dbReference>
<feature type="domain" description="Flavodoxin-like" evidence="10">
    <location>
        <begin position="1"/>
        <end position="145"/>
    </location>
</feature>
<keyword evidence="8 9" id="KW-0560">Oxidoreductase</keyword>
<gene>
    <name evidence="9" type="primary">TAH18</name>
    <name evidence="12" type="ORF">BS47DRAFT_1373014</name>
</gene>
<protein>
    <recommendedName>
        <fullName evidence="9">NADPH-dependent diflavin oxidoreductase 1</fullName>
        <ecNumber evidence="9">1.18.1.-</ecNumber>
    </recommendedName>
    <alternativeName>
        <fullName evidence="9">NADPH-dependent FMN and FAD-containing oxidoreductase</fullName>
    </alternativeName>
</protein>
<comment type="cofactor">
    <cofactor evidence="2 9">
        <name>FAD</name>
        <dbReference type="ChEBI" id="CHEBI:57692"/>
    </cofactor>
</comment>
<keyword evidence="4 9" id="KW-0285">Flavoprotein</keyword>
<feature type="binding site" evidence="9">
    <location>
        <begin position="490"/>
        <end position="494"/>
    </location>
    <ligand>
        <name>NADP(+)</name>
        <dbReference type="ChEBI" id="CHEBI:58349"/>
    </ligand>
</feature>
<dbReference type="FunFam" id="3.40.50.80:FF:000030">
    <property type="entry name" value="NADPH-dependent diflavin oxidoreductase 1"/>
    <property type="match status" value="1"/>
</dbReference>
<reference evidence="12" key="1">
    <citation type="journal article" date="2020" name="Nat. Commun.">
        <title>Large-scale genome sequencing of mycorrhizal fungi provides insights into the early evolution of symbiotic traits.</title>
        <authorList>
            <person name="Miyauchi S."/>
            <person name="Kiss E."/>
            <person name="Kuo A."/>
            <person name="Drula E."/>
            <person name="Kohler A."/>
            <person name="Sanchez-Garcia M."/>
            <person name="Morin E."/>
            <person name="Andreopoulos B."/>
            <person name="Barry K.W."/>
            <person name="Bonito G."/>
            <person name="Buee M."/>
            <person name="Carver A."/>
            <person name="Chen C."/>
            <person name="Cichocki N."/>
            <person name="Clum A."/>
            <person name="Culley D."/>
            <person name="Crous P.W."/>
            <person name="Fauchery L."/>
            <person name="Girlanda M."/>
            <person name="Hayes R.D."/>
            <person name="Keri Z."/>
            <person name="LaButti K."/>
            <person name="Lipzen A."/>
            <person name="Lombard V."/>
            <person name="Magnuson J."/>
            <person name="Maillard F."/>
            <person name="Murat C."/>
            <person name="Nolan M."/>
            <person name="Ohm R.A."/>
            <person name="Pangilinan J."/>
            <person name="Pereira M.F."/>
            <person name="Perotto S."/>
            <person name="Peter M."/>
            <person name="Pfister S."/>
            <person name="Riley R."/>
            <person name="Sitrit Y."/>
            <person name="Stielow J.B."/>
            <person name="Szollosi G."/>
            <person name="Zifcakova L."/>
            <person name="Stursova M."/>
            <person name="Spatafora J.W."/>
            <person name="Tedersoo L."/>
            <person name="Vaario L.M."/>
            <person name="Yamada A."/>
            <person name="Yan M."/>
            <person name="Wang P."/>
            <person name="Xu J."/>
            <person name="Bruns T."/>
            <person name="Baldrian P."/>
            <person name="Vilgalys R."/>
            <person name="Dunand C."/>
            <person name="Henrissat B."/>
            <person name="Grigoriev I.V."/>
            <person name="Hibbett D."/>
            <person name="Nagy L.G."/>
            <person name="Martin F.M."/>
        </authorList>
    </citation>
    <scope>NUCLEOTIDE SEQUENCE</scope>
    <source>
        <strain evidence="12">UP504</strain>
    </source>
</reference>
<dbReference type="InterPro" id="IPR039261">
    <property type="entry name" value="FNR_nucleotide-bd"/>
</dbReference>
<dbReference type="InterPro" id="IPR023173">
    <property type="entry name" value="NADPH_Cyt_P450_Rdtase_alpha"/>
</dbReference>
<dbReference type="PANTHER" id="PTHR19384:SF10">
    <property type="entry name" value="NADPH-DEPENDENT DIFLAVIN OXIDOREDUCTASE 1"/>
    <property type="match status" value="1"/>
</dbReference>
<feature type="binding site" evidence="9">
    <location>
        <begin position="7"/>
        <end position="12"/>
    </location>
    <ligand>
        <name>FMN</name>
        <dbReference type="ChEBI" id="CHEBI:58210"/>
    </ligand>
</feature>
<dbReference type="InterPro" id="IPR001094">
    <property type="entry name" value="Flavdoxin-like"/>
</dbReference>
<dbReference type="GO" id="GO:0050660">
    <property type="term" value="F:flavin adenine dinucleotide binding"/>
    <property type="evidence" value="ECO:0007669"/>
    <property type="project" value="UniProtKB-UniRule"/>
</dbReference>
<dbReference type="AlphaFoldDB" id="A0A9P6DUC4"/>
<name>A0A9P6DUC4_9AGAM</name>
<comment type="similarity">
    <text evidence="9">Belongs to the NADPH-dependent diflavin oxidoreductase NDOR1 family.</text>
</comment>
<dbReference type="GO" id="GO:0005739">
    <property type="term" value="C:mitochondrion"/>
    <property type="evidence" value="ECO:0007669"/>
    <property type="project" value="UniProtKB-SubCell"/>
</dbReference>
<dbReference type="HAMAP" id="MF_03178">
    <property type="entry name" value="NDOR1"/>
    <property type="match status" value="1"/>
</dbReference>
<dbReference type="Pfam" id="PF00175">
    <property type="entry name" value="NAD_binding_1"/>
    <property type="match status" value="1"/>
</dbReference>
<evidence type="ECO:0000256" key="4">
    <source>
        <dbReference type="ARBA" id="ARBA00022630"/>
    </source>
</evidence>
<comment type="similarity">
    <text evidence="9">In the C-terminal section; belongs to the flavoprotein pyridine nucleotide cytochrome reductase family.</text>
</comment>
<feature type="binding site" evidence="9">
    <location>
        <begin position="353"/>
        <end position="356"/>
    </location>
    <ligand>
        <name>FAD</name>
        <dbReference type="ChEBI" id="CHEBI:57692"/>
    </ligand>
</feature>
<comment type="subunit">
    <text evidence="9">Interacts with DRE2; as part of the cytosolic iron-sulfur (Fe-S) protein assembly (CIA) machinery.</text>
</comment>
<sequence>MWGSTASETGNAEDAAERIGRQLRRRHFRTRTVAMDAFDIPNLFDENLVLFVCSTTGNGAEPHNMTAFWNALLRADLPADLLDHLDIAVFGIGDSSYERFCWASKKLHRRLLALGAHQILDRADADEQHYLGVNGTLDTWLKSLGTALDELYPLPPHLSILPDASTPNLDSNFCLFKAPACLGSMRRITHPDWFQDVRHIEFDVLDDISINQIRTGDVAVLFPANDPADVNYFISRQNWESIADNVYEIRNVDRDRPVPQHIPIHLTLRELITQYLDIAAVPRLSFFEFCKNFADDARERERLEEFCSPEGQDDLFDYCQRPRRTILEVLAEFKSVKIPLDYVLDVFSVIRPRKFSIASALKAHPGKIQLCVAIVRYRSLSLRVPRKGLCSNWLTRLRPGDEVEIGLERGTLAVPEDNLKPVVLIGPGTGIAPMRAILEHRVAMRARDNLLYLGCRSIKADFHYHDEMAKYADAKYLSWRVAASRDQDHKVYVQDEIARDSTLLHEYVYNRGGSVYISGSSNKMPAAVRKAIEGVLQKTNDWTDIQAKEYILQMEREGRWSEETWA</sequence>
<evidence type="ECO:0000256" key="9">
    <source>
        <dbReference type="HAMAP-Rule" id="MF_03178"/>
    </source>
</evidence>
<evidence type="ECO:0000313" key="12">
    <source>
        <dbReference type="EMBL" id="KAF9511508.1"/>
    </source>
</evidence>
<dbReference type="GO" id="GO:0010181">
    <property type="term" value="F:FMN binding"/>
    <property type="evidence" value="ECO:0007669"/>
    <property type="project" value="UniProtKB-UniRule"/>
</dbReference>
<dbReference type="GO" id="GO:0005829">
    <property type="term" value="C:cytosol"/>
    <property type="evidence" value="ECO:0007669"/>
    <property type="project" value="TreeGrafter"/>
</dbReference>
<evidence type="ECO:0000259" key="11">
    <source>
        <dbReference type="PROSITE" id="PS51384"/>
    </source>
</evidence>
<dbReference type="GO" id="GO:0016651">
    <property type="term" value="F:oxidoreductase activity, acting on NAD(P)H"/>
    <property type="evidence" value="ECO:0007669"/>
    <property type="project" value="UniProtKB-UniRule"/>
</dbReference>
<evidence type="ECO:0000256" key="7">
    <source>
        <dbReference type="ARBA" id="ARBA00022857"/>
    </source>
</evidence>
<dbReference type="PROSITE" id="PS50902">
    <property type="entry name" value="FLAVODOXIN_LIKE"/>
    <property type="match status" value="1"/>
</dbReference>
<dbReference type="InterPro" id="IPR017927">
    <property type="entry name" value="FAD-bd_FR_type"/>
</dbReference>
<dbReference type="EC" id="1.18.1.-" evidence="9"/>
<keyword evidence="6 9" id="KW-0274">FAD</keyword>
<dbReference type="Gene3D" id="3.40.50.80">
    <property type="entry name" value="Nucleotide-binding domain of ferredoxin-NADP reductase (FNR) module"/>
    <property type="match status" value="1"/>
</dbReference>
<dbReference type="SUPFAM" id="SSF63380">
    <property type="entry name" value="Riboflavin synthase domain-like"/>
    <property type="match status" value="1"/>
</dbReference>
<keyword evidence="7 9" id="KW-0521">NADP</keyword>
<feature type="domain" description="FAD-binding FR-type" evidence="11">
    <location>
        <begin position="175"/>
        <end position="415"/>
    </location>
</feature>
<evidence type="ECO:0000259" key="10">
    <source>
        <dbReference type="PROSITE" id="PS50902"/>
    </source>
</evidence>
<dbReference type="GO" id="GO:0016226">
    <property type="term" value="P:iron-sulfur cluster assembly"/>
    <property type="evidence" value="ECO:0007669"/>
    <property type="project" value="UniProtKB-UniRule"/>
</dbReference>
<comment type="similarity">
    <text evidence="9">In the N-terminal section; belongs to the flavodoxin family.</text>
</comment>
<dbReference type="Pfam" id="PF00667">
    <property type="entry name" value="FAD_binding_1"/>
    <property type="match status" value="1"/>
</dbReference>
<feature type="binding site" evidence="9">
    <location>
        <begin position="54"/>
        <end position="57"/>
    </location>
    <ligand>
        <name>FMN</name>
        <dbReference type="ChEBI" id="CHEBI:58210"/>
    </ligand>
</feature>
<dbReference type="InterPro" id="IPR003097">
    <property type="entry name" value="CysJ-like_FAD-binding"/>
</dbReference>
<evidence type="ECO:0000256" key="5">
    <source>
        <dbReference type="ARBA" id="ARBA00022643"/>
    </source>
</evidence>
<keyword evidence="5 9" id="KW-0288">FMN</keyword>
<evidence type="ECO:0000256" key="2">
    <source>
        <dbReference type="ARBA" id="ARBA00001974"/>
    </source>
</evidence>
<dbReference type="SUPFAM" id="SSF52343">
    <property type="entry name" value="Ferredoxin reductase-like, C-terminal NADP-linked domain"/>
    <property type="match status" value="1"/>
</dbReference>
<feature type="binding site" evidence="9">
    <location>
        <begin position="484"/>
        <end position="485"/>
    </location>
    <ligand>
        <name>NADP(+)</name>
        <dbReference type="ChEBI" id="CHEBI:58349"/>
    </ligand>
</feature>
<feature type="binding site" evidence="9">
    <location>
        <position position="565"/>
    </location>
    <ligand>
        <name>FAD</name>
        <dbReference type="ChEBI" id="CHEBI:57692"/>
    </ligand>
</feature>
<feature type="binding site" evidence="9">
    <location>
        <position position="127"/>
    </location>
    <ligand>
        <name>FMN</name>
        <dbReference type="ChEBI" id="CHEBI:58210"/>
    </ligand>
</feature>
<comment type="function">
    <text evidence="9">NADPH-dependent reductase which is a central component of the cytosolic iron-sulfur (Fe-S) protein assembly (CIA) machinery. Transfers electrons from NADPH via its FAD and FMN prosthetic groups to the [2Fe-2S] cluster of DRE2, another key component of the CIA machinery. In turn, this reduced cluster provides electrons for assembly of cytosolic iron-sulfur cluster proteins. Positively controls H(2)O(2)-induced cell death.</text>
</comment>
<dbReference type="SUPFAM" id="SSF52218">
    <property type="entry name" value="Flavoproteins"/>
    <property type="match status" value="1"/>
</dbReference>
<keyword evidence="9" id="KW-0496">Mitochondrion</keyword>
<comment type="subcellular location">
    <subcellularLocation>
        <location evidence="9">Cytoplasm</location>
    </subcellularLocation>
    <subcellularLocation>
        <location evidence="9">Mitochondrion</location>
    </subcellularLocation>
    <text evidence="9">Relocalizes to mitochondria after H(2)O(2) exposure.</text>
</comment>
<dbReference type="InterPro" id="IPR001709">
    <property type="entry name" value="Flavoprot_Pyr_Nucl_cyt_Rdtase"/>
</dbReference>
<dbReference type="InterPro" id="IPR017938">
    <property type="entry name" value="Riboflavin_synthase-like_b-brl"/>
</dbReference>
<dbReference type="Pfam" id="PF00258">
    <property type="entry name" value="Flavodoxin_1"/>
    <property type="match status" value="1"/>
</dbReference>
<feature type="binding site" evidence="9">
    <location>
        <begin position="92"/>
        <end position="101"/>
    </location>
    <ligand>
        <name>FMN</name>
        <dbReference type="ChEBI" id="CHEBI:58210"/>
    </ligand>
</feature>
<dbReference type="Proteomes" id="UP000886523">
    <property type="component" value="Unassembled WGS sequence"/>
</dbReference>
<dbReference type="InterPro" id="IPR008254">
    <property type="entry name" value="Flavodoxin/NO_synth"/>
</dbReference>
<dbReference type="GO" id="GO:0160246">
    <property type="term" value="F:NADPH-iron-sulfur [2Fe-2S] protein oxidoreductase activity"/>
    <property type="evidence" value="ECO:0007669"/>
    <property type="project" value="InterPro"/>
</dbReference>
<keyword evidence="13" id="KW-1185">Reference proteome</keyword>
<evidence type="ECO:0000256" key="3">
    <source>
        <dbReference type="ARBA" id="ARBA00022490"/>
    </source>
</evidence>
<organism evidence="12 13">
    <name type="scientific">Hydnum rufescens UP504</name>
    <dbReference type="NCBI Taxonomy" id="1448309"/>
    <lineage>
        <taxon>Eukaryota</taxon>
        <taxon>Fungi</taxon>
        <taxon>Dikarya</taxon>
        <taxon>Basidiomycota</taxon>
        <taxon>Agaricomycotina</taxon>
        <taxon>Agaricomycetes</taxon>
        <taxon>Cantharellales</taxon>
        <taxon>Hydnaceae</taxon>
        <taxon>Hydnum</taxon>
    </lineage>
</organism>